<keyword evidence="3 6" id="KW-1133">Transmembrane helix</keyword>
<dbReference type="Proteomes" id="UP000008068">
    <property type="component" value="Unassembled WGS sequence"/>
</dbReference>
<keyword evidence="9" id="KW-1185">Reference proteome</keyword>
<evidence type="ECO:0000256" key="4">
    <source>
        <dbReference type="ARBA" id="ARBA00023136"/>
    </source>
</evidence>
<keyword evidence="2 6" id="KW-0812">Transmembrane</keyword>
<feature type="domain" description="G-protein coupled receptors family 1 profile" evidence="7">
    <location>
        <begin position="49"/>
        <end position="330"/>
    </location>
</feature>
<comment type="subcellular location">
    <subcellularLocation>
        <location evidence="1">Membrane</location>
    </subcellularLocation>
</comment>
<evidence type="ECO:0000256" key="1">
    <source>
        <dbReference type="ARBA" id="ARBA00004370"/>
    </source>
</evidence>
<dbReference type="InterPro" id="IPR019427">
    <property type="entry name" value="7TM_GPCR_serpentine_rcpt_Srw"/>
</dbReference>
<dbReference type="EMBL" id="GL380000">
    <property type="protein sequence ID" value="EGT41767.1"/>
    <property type="molecule type" value="Genomic_DNA"/>
</dbReference>
<feature type="transmembrane region" description="Helical" evidence="6">
    <location>
        <begin position="158"/>
        <end position="176"/>
    </location>
</feature>
<evidence type="ECO:0000256" key="5">
    <source>
        <dbReference type="SAM" id="MobiDB-lite"/>
    </source>
</evidence>
<evidence type="ECO:0000256" key="3">
    <source>
        <dbReference type="ARBA" id="ARBA00022989"/>
    </source>
</evidence>
<evidence type="ECO:0000256" key="2">
    <source>
        <dbReference type="ARBA" id="ARBA00022692"/>
    </source>
</evidence>
<dbReference type="STRING" id="135651.G0P0G7"/>
<dbReference type="AlphaFoldDB" id="G0P0G7"/>
<feature type="region of interest" description="Disordered" evidence="5">
    <location>
        <begin position="413"/>
        <end position="450"/>
    </location>
</feature>
<dbReference type="CDD" id="cd14978">
    <property type="entry name" value="7tmA_FMRFamide_R-like"/>
    <property type="match status" value="1"/>
</dbReference>
<dbReference type="Gene3D" id="1.20.1070.10">
    <property type="entry name" value="Rhodopsin 7-helix transmembrane proteins"/>
    <property type="match status" value="1"/>
</dbReference>
<reference evidence="9" key="1">
    <citation type="submission" date="2011-07" db="EMBL/GenBank/DDBJ databases">
        <authorList>
            <consortium name="Caenorhabditis brenneri Sequencing and Analysis Consortium"/>
            <person name="Wilson R.K."/>
        </authorList>
    </citation>
    <scope>NUCLEOTIDE SEQUENCE [LARGE SCALE GENOMIC DNA]</scope>
    <source>
        <strain evidence="9">PB2801</strain>
    </source>
</reference>
<gene>
    <name evidence="8" type="ORF">CAEBREN_11519</name>
</gene>
<evidence type="ECO:0000259" key="7">
    <source>
        <dbReference type="PROSITE" id="PS50262"/>
    </source>
</evidence>
<accession>G0P0G7</accession>
<keyword evidence="4 6" id="KW-0472">Membrane</keyword>
<feature type="compositionally biased region" description="Acidic residues" evidence="5">
    <location>
        <begin position="414"/>
        <end position="427"/>
    </location>
</feature>
<dbReference type="PANTHER" id="PTHR22751:SF288">
    <property type="entry name" value="G-PROTEIN COUPLED RECEPTORS FAMILY 1 PROFILE DOMAIN-CONTAINING PROTEIN"/>
    <property type="match status" value="1"/>
</dbReference>
<dbReference type="GO" id="GO:0016020">
    <property type="term" value="C:membrane"/>
    <property type="evidence" value="ECO:0007669"/>
    <property type="project" value="UniProtKB-SubCell"/>
</dbReference>
<proteinExistence type="predicted"/>
<evidence type="ECO:0000256" key="6">
    <source>
        <dbReference type="SAM" id="Phobius"/>
    </source>
</evidence>
<evidence type="ECO:0000313" key="8">
    <source>
        <dbReference type="EMBL" id="EGT41767.1"/>
    </source>
</evidence>
<dbReference type="OrthoDB" id="9990906at2759"/>
<sequence>MECISEEYFPGYSEETTKKLCEFLHSFEEFVNVQVSNYEIHLSLICAFVNIFHITVLLQKSMRTSSIHLIMAAIAFTDLLSLTYAIQRDIIVFYHDTDLCYSKTTDYYIVLMQMICDYVRNYTRRCSTWLSLSITLVRALVLQYPTNARIKKLSSAKAACFIVSGIITMVISLNILEVFRYEVTVFDENYECGEDLYYFRYYWYDISNLFQTNDIFENVYKRIDAIVSKMIPCVLFPIATLVLIRGIRKANNSRQKMASNAAAKNHANTSYLVLAQTLTFFIAEVPLGIVFMMESLYDSDQFGKQSLLVNFEIFFSFVLAGTTATHMIICVLMSTQYRSSALMILRFGYPEKMRCVKSLMMNVLLETSNDAIMRIIQEELREHEKRKLERKRAAAAPKIIGNSSALAALASFGDGDDSDSENDSDNDGEQRRRQQYASTSSTMEEENKKAEFKAPVGIPRKFSIVKTDTPVHHHPDQVVVDGDDSRAQGKVKVVAEIIFYNFLNGNISLTCRLILYYEDYYGELLRLI</sequence>
<feature type="transmembrane region" description="Helical" evidence="6">
    <location>
        <begin position="67"/>
        <end position="86"/>
    </location>
</feature>
<feature type="transmembrane region" description="Helical" evidence="6">
    <location>
        <begin position="40"/>
        <end position="58"/>
    </location>
</feature>
<dbReference type="eggNOG" id="ENOG502TFE1">
    <property type="taxonomic scope" value="Eukaryota"/>
</dbReference>
<organism evidence="9">
    <name type="scientific">Caenorhabditis brenneri</name>
    <name type="common">Nematode worm</name>
    <dbReference type="NCBI Taxonomy" id="135651"/>
    <lineage>
        <taxon>Eukaryota</taxon>
        <taxon>Metazoa</taxon>
        <taxon>Ecdysozoa</taxon>
        <taxon>Nematoda</taxon>
        <taxon>Chromadorea</taxon>
        <taxon>Rhabditida</taxon>
        <taxon>Rhabditina</taxon>
        <taxon>Rhabditomorpha</taxon>
        <taxon>Rhabditoidea</taxon>
        <taxon>Rhabditidae</taxon>
        <taxon>Peloderinae</taxon>
        <taxon>Caenorhabditis</taxon>
    </lineage>
</organism>
<dbReference type="PANTHER" id="PTHR22751">
    <property type="entry name" value="G-PROTEIN COUPLED RECEPTOR-RELATED"/>
    <property type="match status" value="1"/>
</dbReference>
<dbReference type="SUPFAM" id="SSF81321">
    <property type="entry name" value="Family A G protein-coupled receptor-like"/>
    <property type="match status" value="1"/>
</dbReference>
<dbReference type="GO" id="GO:0008528">
    <property type="term" value="F:G protein-coupled peptide receptor activity"/>
    <property type="evidence" value="ECO:0007669"/>
    <property type="project" value="InterPro"/>
</dbReference>
<evidence type="ECO:0000313" key="9">
    <source>
        <dbReference type="Proteomes" id="UP000008068"/>
    </source>
</evidence>
<feature type="transmembrane region" description="Helical" evidence="6">
    <location>
        <begin position="226"/>
        <end position="247"/>
    </location>
</feature>
<dbReference type="PROSITE" id="PS50262">
    <property type="entry name" value="G_PROTEIN_RECEP_F1_2"/>
    <property type="match status" value="1"/>
</dbReference>
<dbReference type="InterPro" id="IPR017452">
    <property type="entry name" value="GPCR_Rhodpsn_7TM"/>
</dbReference>
<dbReference type="Pfam" id="PF10324">
    <property type="entry name" value="7TM_GPCR_Srw"/>
    <property type="match status" value="1"/>
</dbReference>
<feature type="transmembrane region" description="Helical" evidence="6">
    <location>
        <begin position="313"/>
        <end position="333"/>
    </location>
</feature>
<dbReference type="HOGENOM" id="CLU_516038_0_0_1"/>
<feature type="transmembrane region" description="Helical" evidence="6">
    <location>
        <begin position="268"/>
        <end position="293"/>
    </location>
</feature>
<dbReference type="InParanoid" id="G0P0G7"/>
<protein>
    <recommendedName>
        <fullName evidence="7">G-protein coupled receptors family 1 profile domain-containing protein</fullName>
    </recommendedName>
</protein>
<name>G0P0G7_CAEBE</name>